<evidence type="ECO:0000259" key="1">
    <source>
        <dbReference type="Pfam" id="PF17667"/>
    </source>
</evidence>
<gene>
    <name evidence="2" type="ORF">IWW39_003211</name>
</gene>
<dbReference type="Proteomes" id="UP001151516">
    <property type="component" value="Unassembled WGS sequence"/>
</dbReference>
<sequence length="234" mass="26073">MAAGALVKATPHKVFAANEFTEELPGLDDRRKRLVQALGGLKDSIKFPGLLDKLGLTGAWEAFDGAYGNIFNSSSGVFQDVLSKAHVSGDNPPEKKYVASFKGVVKALQGQSMGQECTRMPQMPYRLIDSQDSSPDKSKLKPDLAFLRGQKSMTFDKVFMFLEAKRKVSGVDAKDKHLGQLADYALILWKRQPTRIFVPILSLIGCKLSLYVFTRSGFFWTEISLIIYMRQINN</sequence>
<feature type="domain" description="Fungal-type protein kinase" evidence="1">
    <location>
        <begin position="147"/>
        <end position="219"/>
    </location>
</feature>
<evidence type="ECO:0000313" key="3">
    <source>
        <dbReference type="Proteomes" id="UP001151516"/>
    </source>
</evidence>
<evidence type="ECO:0000313" key="2">
    <source>
        <dbReference type="EMBL" id="KAJ2687040.1"/>
    </source>
</evidence>
<dbReference type="InterPro" id="IPR040976">
    <property type="entry name" value="Pkinase_fungal"/>
</dbReference>
<dbReference type="OrthoDB" id="5587376at2759"/>
<reference evidence="2" key="1">
    <citation type="submission" date="2022-07" db="EMBL/GenBank/DDBJ databases">
        <title>Phylogenomic reconstructions and comparative analyses of Kickxellomycotina fungi.</title>
        <authorList>
            <person name="Reynolds N.K."/>
            <person name="Stajich J.E."/>
            <person name="Barry K."/>
            <person name="Grigoriev I.V."/>
            <person name="Crous P."/>
            <person name="Smith M.E."/>
        </authorList>
    </citation>
    <scope>NUCLEOTIDE SEQUENCE</scope>
    <source>
        <strain evidence="2">CBS 109367</strain>
    </source>
</reference>
<dbReference type="EMBL" id="JANBTX010000085">
    <property type="protein sequence ID" value="KAJ2687040.1"/>
    <property type="molecule type" value="Genomic_DNA"/>
</dbReference>
<name>A0A9W8L4I0_9FUNG</name>
<proteinExistence type="predicted"/>
<accession>A0A9W8L4I0</accession>
<dbReference type="AlphaFoldDB" id="A0A9W8L4I0"/>
<keyword evidence="3" id="KW-1185">Reference proteome</keyword>
<organism evidence="2 3">
    <name type="scientific">Coemansia spiralis</name>
    <dbReference type="NCBI Taxonomy" id="417178"/>
    <lineage>
        <taxon>Eukaryota</taxon>
        <taxon>Fungi</taxon>
        <taxon>Fungi incertae sedis</taxon>
        <taxon>Zoopagomycota</taxon>
        <taxon>Kickxellomycotina</taxon>
        <taxon>Kickxellomycetes</taxon>
        <taxon>Kickxellales</taxon>
        <taxon>Kickxellaceae</taxon>
        <taxon>Coemansia</taxon>
    </lineage>
</organism>
<dbReference type="Pfam" id="PF17667">
    <property type="entry name" value="Pkinase_fungal"/>
    <property type="match status" value="1"/>
</dbReference>
<protein>
    <recommendedName>
        <fullName evidence="1">Fungal-type protein kinase domain-containing protein</fullName>
    </recommendedName>
</protein>
<comment type="caution">
    <text evidence="2">The sequence shown here is derived from an EMBL/GenBank/DDBJ whole genome shotgun (WGS) entry which is preliminary data.</text>
</comment>